<comment type="caution">
    <text evidence="1">The sequence shown here is derived from an EMBL/GenBank/DDBJ whole genome shotgun (WGS) entry which is preliminary data.</text>
</comment>
<organism evidence="1 2">
    <name type="scientific">Kandleria vitulina DSM 20405</name>
    <dbReference type="NCBI Taxonomy" id="1410657"/>
    <lineage>
        <taxon>Bacteria</taxon>
        <taxon>Bacillati</taxon>
        <taxon>Bacillota</taxon>
        <taxon>Erysipelotrichia</taxon>
        <taxon>Erysipelotrichales</taxon>
        <taxon>Coprobacillaceae</taxon>
        <taxon>Kandleria</taxon>
    </lineage>
</organism>
<dbReference type="AlphaFoldDB" id="A0A0R2H2X9"/>
<evidence type="ECO:0000313" key="1">
    <source>
        <dbReference type="EMBL" id="KRN47283.1"/>
    </source>
</evidence>
<reference evidence="1 2" key="1">
    <citation type="journal article" date="2015" name="Genome Announc.">
        <title>Expanding the biotechnology potential of lactobacilli through comparative genomics of 213 strains and associated genera.</title>
        <authorList>
            <person name="Sun Z."/>
            <person name="Harris H.M."/>
            <person name="McCann A."/>
            <person name="Guo C."/>
            <person name="Argimon S."/>
            <person name="Zhang W."/>
            <person name="Yang X."/>
            <person name="Jeffery I.B."/>
            <person name="Cooney J.C."/>
            <person name="Kagawa T.F."/>
            <person name="Liu W."/>
            <person name="Song Y."/>
            <person name="Salvetti E."/>
            <person name="Wrobel A."/>
            <person name="Rasinkangas P."/>
            <person name="Parkhill J."/>
            <person name="Rea M.C."/>
            <person name="O'Sullivan O."/>
            <person name="Ritari J."/>
            <person name="Douillard F.P."/>
            <person name="Paul Ross R."/>
            <person name="Yang R."/>
            <person name="Briner A.E."/>
            <person name="Felis G.E."/>
            <person name="de Vos W.M."/>
            <person name="Barrangou R."/>
            <person name="Klaenhammer T.R."/>
            <person name="Caufield P.W."/>
            <person name="Cui Y."/>
            <person name="Zhang H."/>
            <person name="O'Toole P.W."/>
        </authorList>
    </citation>
    <scope>NUCLEOTIDE SEQUENCE [LARGE SCALE GENOMIC DNA]</scope>
    <source>
        <strain evidence="1 2">DSM 20405</strain>
    </source>
</reference>
<gene>
    <name evidence="1" type="ORF">IV49_GL001732</name>
</gene>
<sequence>MRIRQLSIDEIQFTRKDYSETLLASVKRIGFSFPIQVRIENDQYVCVDGHKRLTILEDILKEDPSYKRGRNVHVIIKNNGDQRSNDCSRGRNTH</sequence>
<accession>A0A0R2H2X9</accession>
<evidence type="ECO:0000313" key="2">
    <source>
        <dbReference type="Proteomes" id="UP000051841"/>
    </source>
</evidence>
<dbReference type="PATRIC" id="fig|1410657.5.peg.1788"/>
<dbReference type="InterPro" id="IPR036086">
    <property type="entry name" value="ParB/Sulfiredoxin_sf"/>
</dbReference>
<keyword evidence="2" id="KW-1185">Reference proteome</keyword>
<dbReference type="Gene3D" id="3.90.1530.10">
    <property type="entry name" value="Conserved hypothetical protein from pyrococcus furiosus pfu- 392566-001, ParB domain"/>
    <property type="match status" value="1"/>
</dbReference>
<proteinExistence type="predicted"/>
<protein>
    <submittedName>
        <fullName evidence="1">Uncharacterized protein</fullName>
    </submittedName>
</protein>
<dbReference type="RefSeq" id="WP_029070413.1">
    <property type="nucleotide sequence ID" value="NZ_JNKN01000040.1"/>
</dbReference>
<dbReference type="Proteomes" id="UP000051841">
    <property type="component" value="Unassembled WGS sequence"/>
</dbReference>
<name>A0A0R2H2X9_9FIRM</name>
<dbReference type="SUPFAM" id="SSF110849">
    <property type="entry name" value="ParB/Sulfiredoxin"/>
    <property type="match status" value="1"/>
</dbReference>
<dbReference type="EMBL" id="JQBL01000055">
    <property type="protein sequence ID" value="KRN47283.1"/>
    <property type="molecule type" value="Genomic_DNA"/>
</dbReference>